<evidence type="ECO:0000313" key="10">
    <source>
        <dbReference type="Proteomes" id="UP000067625"/>
    </source>
</evidence>
<gene>
    <name evidence="6" type="primary">rocA</name>
    <name evidence="9" type="ORF">AM592_08940</name>
</gene>
<evidence type="ECO:0000259" key="8">
    <source>
        <dbReference type="Pfam" id="PF00171"/>
    </source>
</evidence>
<keyword evidence="10" id="KW-1185">Reference proteome</keyword>
<dbReference type="InterPro" id="IPR005932">
    <property type="entry name" value="RocA"/>
</dbReference>
<dbReference type="NCBIfam" id="TIGR01237">
    <property type="entry name" value="D1pyr5carbox2"/>
    <property type="match status" value="1"/>
</dbReference>
<reference evidence="9 10" key="2">
    <citation type="journal article" date="2016" name="Int. J. Syst. Evol. Microbiol.">
        <title>Bacillus gobiensis sp. nov., isolated from a soil sample.</title>
        <authorList>
            <person name="Liu B."/>
            <person name="Liu G.H."/>
            <person name="Cetin S."/>
            <person name="Schumann P."/>
            <person name="Pan Z.Z."/>
            <person name="Chen Q.Q."/>
        </authorList>
    </citation>
    <scope>NUCLEOTIDE SEQUENCE [LARGE SCALE GENOMIC DNA]</scope>
    <source>
        <strain evidence="9 10">FJAT-4402</strain>
    </source>
</reference>
<dbReference type="UniPathway" id="UPA00261">
    <property type="reaction ID" value="UER00374"/>
</dbReference>
<protein>
    <recommendedName>
        <fullName evidence="6">1-pyrroline-5-carboxylate dehydrogenase</fullName>
        <shortName evidence="6">P5C dehydrogenase</shortName>
        <ecNumber evidence="6">1.2.1.88</ecNumber>
    </recommendedName>
    <alternativeName>
        <fullName evidence="6">L-glutamate gamma-semialdehyde dehydrogenase</fullName>
    </alternativeName>
</protein>
<dbReference type="STRING" id="1441095.AM592_08940"/>
<dbReference type="NCBIfam" id="NF002852">
    <property type="entry name" value="PRK03137.1"/>
    <property type="match status" value="1"/>
</dbReference>
<evidence type="ECO:0000256" key="6">
    <source>
        <dbReference type="HAMAP-Rule" id="MF_00733"/>
    </source>
</evidence>
<keyword evidence="3 6" id="KW-0520">NAD</keyword>
<dbReference type="InterPro" id="IPR016162">
    <property type="entry name" value="Ald_DH_N"/>
</dbReference>
<accession>A0A0M4FTX2</accession>
<proteinExistence type="inferred from homology"/>
<name>A0A0M4FTX2_9BACI</name>
<dbReference type="GO" id="GO:0006537">
    <property type="term" value="P:glutamate biosynthetic process"/>
    <property type="evidence" value="ECO:0007669"/>
    <property type="project" value="UniProtKB-UniRule"/>
</dbReference>
<dbReference type="EC" id="1.2.1.88" evidence="6"/>
<dbReference type="CDD" id="cd07124">
    <property type="entry name" value="ALDH_PutA-P5CDH-RocA"/>
    <property type="match status" value="1"/>
</dbReference>
<dbReference type="InterPro" id="IPR016161">
    <property type="entry name" value="Ald_DH/histidinol_DH"/>
</dbReference>
<dbReference type="OrthoDB" id="9762913at2"/>
<feature type="active site" evidence="6">
    <location>
        <position position="327"/>
    </location>
</feature>
<dbReference type="GO" id="GO:0009898">
    <property type="term" value="C:cytoplasmic side of plasma membrane"/>
    <property type="evidence" value="ECO:0007669"/>
    <property type="project" value="TreeGrafter"/>
</dbReference>
<dbReference type="PANTHER" id="PTHR42862:SF1">
    <property type="entry name" value="DELTA-1-PYRROLINE-5-CARBOXYLATE DEHYDROGENASE 2, ISOFORM A-RELATED"/>
    <property type="match status" value="1"/>
</dbReference>
<dbReference type="AlphaFoldDB" id="A0A0M4FTX2"/>
<dbReference type="Gene3D" id="3.40.309.10">
    <property type="entry name" value="Aldehyde Dehydrogenase, Chain A, domain 2"/>
    <property type="match status" value="1"/>
</dbReference>
<dbReference type="Pfam" id="PF00171">
    <property type="entry name" value="Aldedh"/>
    <property type="match status" value="1"/>
</dbReference>
<evidence type="ECO:0000256" key="2">
    <source>
        <dbReference type="ARBA" id="ARBA00023002"/>
    </source>
</evidence>
<dbReference type="Proteomes" id="UP000067625">
    <property type="component" value="Chromosome"/>
</dbReference>
<evidence type="ECO:0000256" key="5">
    <source>
        <dbReference type="ARBA" id="ARBA00061617"/>
    </source>
</evidence>
<dbReference type="GO" id="GO:0004657">
    <property type="term" value="F:proline dehydrogenase activity"/>
    <property type="evidence" value="ECO:0007669"/>
    <property type="project" value="UniProtKB-ARBA"/>
</dbReference>
<comment type="similarity">
    <text evidence="5 6">Belongs to the aldehyde dehydrogenase family. RocA subfamily.</text>
</comment>
<comment type="pathway">
    <text evidence="1 6">Amino-acid degradation; L-proline degradation into L-glutamate; L-glutamate from L-proline: step 2/2.</text>
</comment>
<evidence type="ECO:0000256" key="4">
    <source>
        <dbReference type="ARBA" id="ARBA00048142"/>
    </source>
</evidence>
<dbReference type="FunFam" id="3.40.605.10:FF:000045">
    <property type="entry name" value="1-pyrroline-5-carboxylate dehydrogenase 1"/>
    <property type="match status" value="1"/>
</dbReference>
<dbReference type="InterPro" id="IPR015590">
    <property type="entry name" value="Aldehyde_DH_dom"/>
</dbReference>
<dbReference type="PATRIC" id="fig|1441095.3.peg.1965"/>
<evidence type="ECO:0000256" key="1">
    <source>
        <dbReference type="ARBA" id="ARBA00004786"/>
    </source>
</evidence>
<keyword evidence="2 6" id="KW-0560">Oxidoreductase</keyword>
<reference evidence="10" key="1">
    <citation type="submission" date="2015-08" db="EMBL/GenBank/DDBJ databases">
        <title>Genome sequencing project for genomic taxonomy and phylogenomics of Bacillus-like bacteria.</title>
        <authorList>
            <person name="Liu B."/>
            <person name="Wang J."/>
            <person name="Zhu Y."/>
            <person name="Liu G."/>
            <person name="Chen Q."/>
            <person name="Chen Z."/>
            <person name="Lan J."/>
            <person name="Che J."/>
            <person name="Ge C."/>
            <person name="Shi H."/>
            <person name="Pan Z."/>
            <person name="Liu X."/>
        </authorList>
    </citation>
    <scope>NUCLEOTIDE SEQUENCE [LARGE SCALE GENOMIC DNA]</scope>
    <source>
        <strain evidence="10">FJAT-4402</strain>
    </source>
</reference>
<dbReference type="PROSITE" id="PS00687">
    <property type="entry name" value="ALDEHYDE_DEHYDR_GLU"/>
    <property type="match status" value="1"/>
</dbReference>
<evidence type="ECO:0000256" key="7">
    <source>
        <dbReference type="PROSITE-ProRule" id="PRU10007"/>
    </source>
</evidence>
<feature type="domain" description="Aldehyde dehydrogenase" evidence="8">
    <location>
        <begin position="56"/>
        <end position="517"/>
    </location>
</feature>
<dbReference type="InterPro" id="IPR047597">
    <property type="entry name" value="RocA_bacillales"/>
</dbReference>
<sequence length="522" mass="57508">MITTTNTDINSYKHEPFTDFTLEENRSEFKKALEVVQSELGKDYPLVIGEEFITTKEQIISVNPANKKEVIGRVSKANKELAEKAMQTALSTFNTWKKEDPEVRANILFCAADIIRRRKHEFSGYLVKEAGKPWKEADADTAEAVDFLEYYARQMMKLKDGSPVESREGEINKFNYIPLGVGIIISPFNFPLAIMAGTVAAAIVTGNTVLLKPSDNTPVVAAKFVEVMEEAGLPQGVFNYIPGDGEEIGDYLVDHPKTRFISFTGSREVGCRIYERAAKVQPGQIWLKRVIAEMGGKDTVVVDKDADLDVAASSIVYSAFGFSGQKCSAGSRAVIHQDVYNEVLEKAVALTKTLTVGSPEDVNTYMGPVIGQASYNKIMKYIEIGMEEGKLMTGGEGDDSEGYFIQPTIIADVNEKARLMQEEIFGPVVAFCKARDFDHMMEIANNTEYGLTGALLSNTPEHIERAKEEFHVGNLYFNRGCTGAIVGYHPFGGFNMSGTDSKAGGPDYLIMHMQAKTTSTTI</sequence>
<comment type="catalytic activity">
    <reaction evidence="4 6">
        <text>L-glutamate 5-semialdehyde + NAD(+) + H2O = L-glutamate + NADH + 2 H(+)</text>
        <dbReference type="Rhea" id="RHEA:30235"/>
        <dbReference type="ChEBI" id="CHEBI:15377"/>
        <dbReference type="ChEBI" id="CHEBI:15378"/>
        <dbReference type="ChEBI" id="CHEBI:29985"/>
        <dbReference type="ChEBI" id="CHEBI:57540"/>
        <dbReference type="ChEBI" id="CHEBI:57945"/>
        <dbReference type="ChEBI" id="CHEBI:58066"/>
        <dbReference type="EC" id="1.2.1.88"/>
    </reaction>
</comment>
<dbReference type="PROSITE" id="PS00070">
    <property type="entry name" value="ALDEHYDE_DEHYDR_CYS"/>
    <property type="match status" value="1"/>
</dbReference>
<dbReference type="RefSeq" id="WP_053603482.1">
    <property type="nucleotide sequence ID" value="NZ_CP012600.1"/>
</dbReference>
<evidence type="ECO:0000313" key="9">
    <source>
        <dbReference type="EMBL" id="ALC81718.1"/>
    </source>
</evidence>
<dbReference type="GO" id="GO:0010133">
    <property type="term" value="P:L-proline catabolic process to L-glutamate"/>
    <property type="evidence" value="ECO:0007669"/>
    <property type="project" value="UniProtKB-UniPathway"/>
</dbReference>
<dbReference type="InterPro" id="IPR050485">
    <property type="entry name" value="Proline_metab_enzyme"/>
</dbReference>
<dbReference type="GO" id="GO:0003842">
    <property type="term" value="F:L-glutamate gamma-semialdehyde dehydrogenase activity"/>
    <property type="evidence" value="ECO:0007669"/>
    <property type="project" value="UniProtKB-UniRule"/>
</dbReference>
<feature type="active site" evidence="6 7">
    <location>
        <position position="293"/>
    </location>
</feature>
<dbReference type="InterPro" id="IPR029510">
    <property type="entry name" value="Ald_DH_CS_GLU"/>
</dbReference>
<dbReference type="FunFam" id="3.40.309.10:FF:000005">
    <property type="entry name" value="1-pyrroline-5-carboxylate dehydrogenase 1"/>
    <property type="match status" value="1"/>
</dbReference>
<evidence type="ECO:0000256" key="3">
    <source>
        <dbReference type="ARBA" id="ARBA00023027"/>
    </source>
</evidence>
<dbReference type="InterPro" id="IPR016160">
    <property type="entry name" value="Ald_DH_CS_CYS"/>
</dbReference>
<dbReference type="PANTHER" id="PTHR42862">
    <property type="entry name" value="DELTA-1-PYRROLINE-5-CARBOXYLATE DEHYDROGENASE 1, ISOFORM A-RELATED"/>
    <property type="match status" value="1"/>
</dbReference>
<organism evidence="9 10">
    <name type="scientific">Bacillus gobiensis</name>
    <dbReference type="NCBI Taxonomy" id="1441095"/>
    <lineage>
        <taxon>Bacteria</taxon>
        <taxon>Bacillati</taxon>
        <taxon>Bacillota</taxon>
        <taxon>Bacilli</taxon>
        <taxon>Bacillales</taxon>
        <taxon>Bacillaceae</taxon>
        <taxon>Bacillus</taxon>
    </lineage>
</organism>
<dbReference type="Gene3D" id="3.40.605.10">
    <property type="entry name" value="Aldehyde Dehydrogenase, Chain A, domain 1"/>
    <property type="match status" value="1"/>
</dbReference>
<dbReference type="EMBL" id="CP012600">
    <property type="protein sequence ID" value="ALC81718.1"/>
    <property type="molecule type" value="Genomic_DNA"/>
</dbReference>
<dbReference type="HAMAP" id="MF_00733">
    <property type="entry name" value="RocA"/>
    <property type="match status" value="1"/>
</dbReference>
<dbReference type="InterPro" id="IPR016163">
    <property type="entry name" value="Ald_DH_C"/>
</dbReference>
<dbReference type="SUPFAM" id="SSF53720">
    <property type="entry name" value="ALDH-like"/>
    <property type="match status" value="1"/>
</dbReference>